<feature type="region of interest" description="Disordered" evidence="1">
    <location>
        <begin position="1"/>
        <end position="20"/>
    </location>
</feature>
<evidence type="ECO:0000313" key="2">
    <source>
        <dbReference type="EMBL" id="KAF7804400.1"/>
    </source>
</evidence>
<sequence length="37" mass="4128">MGVNNEERLVNKPTTNKRPNPMILPLPALVVSGLVWE</sequence>
<organism evidence="2 3">
    <name type="scientific">Senna tora</name>
    <dbReference type="NCBI Taxonomy" id="362788"/>
    <lineage>
        <taxon>Eukaryota</taxon>
        <taxon>Viridiplantae</taxon>
        <taxon>Streptophyta</taxon>
        <taxon>Embryophyta</taxon>
        <taxon>Tracheophyta</taxon>
        <taxon>Spermatophyta</taxon>
        <taxon>Magnoliopsida</taxon>
        <taxon>eudicotyledons</taxon>
        <taxon>Gunneridae</taxon>
        <taxon>Pentapetalae</taxon>
        <taxon>rosids</taxon>
        <taxon>fabids</taxon>
        <taxon>Fabales</taxon>
        <taxon>Fabaceae</taxon>
        <taxon>Caesalpinioideae</taxon>
        <taxon>Cassia clade</taxon>
        <taxon>Senna</taxon>
    </lineage>
</organism>
<dbReference type="Proteomes" id="UP000634136">
    <property type="component" value="Unassembled WGS sequence"/>
</dbReference>
<evidence type="ECO:0000256" key="1">
    <source>
        <dbReference type="SAM" id="MobiDB-lite"/>
    </source>
</evidence>
<name>A0A834SH59_9FABA</name>
<feature type="compositionally biased region" description="Basic and acidic residues" evidence="1">
    <location>
        <begin position="1"/>
        <end position="10"/>
    </location>
</feature>
<gene>
    <name evidence="2" type="ORF">G2W53_043511</name>
</gene>
<keyword evidence="3" id="KW-1185">Reference proteome</keyword>
<reference evidence="2" key="1">
    <citation type="submission" date="2020-09" db="EMBL/GenBank/DDBJ databases">
        <title>Genome-Enabled Discovery of Anthraquinone Biosynthesis in Senna tora.</title>
        <authorList>
            <person name="Kang S.-H."/>
            <person name="Pandey R.P."/>
            <person name="Lee C.-M."/>
            <person name="Sim J.-S."/>
            <person name="Jeong J.-T."/>
            <person name="Choi B.-S."/>
            <person name="Jung M."/>
            <person name="Ginzburg D."/>
            <person name="Zhao K."/>
            <person name="Won S.Y."/>
            <person name="Oh T.-J."/>
            <person name="Yu Y."/>
            <person name="Kim N.-H."/>
            <person name="Lee O.R."/>
            <person name="Lee T.-H."/>
            <person name="Bashyal P."/>
            <person name="Kim T.-S."/>
            <person name="Lee W.-H."/>
            <person name="Kawkins C."/>
            <person name="Kim C.-K."/>
            <person name="Kim J.S."/>
            <person name="Ahn B.O."/>
            <person name="Rhee S.Y."/>
            <person name="Sohng J.K."/>
        </authorList>
    </citation>
    <scope>NUCLEOTIDE SEQUENCE</scope>
    <source>
        <tissue evidence="2">Leaf</tissue>
    </source>
</reference>
<protein>
    <submittedName>
        <fullName evidence="2">Uncharacterized protein</fullName>
    </submittedName>
</protein>
<proteinExistence type="predicted"/>
<dbReference type="AlphaFoldDB" id="A0A834SH59"/>
<dbReference type="EMBL" id="JAAIUW010000013">
    <property type="protein sequence ID" value="KAF7804400.1"/>
    <property type="molecule type" value="Genomic_DNA"/>
</dbReference>
<accession>A0A834SH59</accession>
<comment type="caution">
    <text evidence="2">The sequence shown here is derived from an EMBL/GenBank/DDBJ whole genome shotgun (WGS) entry which is preliminary data.</text>
</comment>
<evidence type="ECO:0000313" key="3">
    <source>
        <dbReference type="Proteomes" id="UP000634136"/>
    </source>
</evidence>